<feature type="compositionally biased region" description="Low complexity" evidence="1">
    <location>
        <begin position="883"/>
        <end position="898"/>
    </location>
</feature>
<evidence type="ECO:0000313" key="3">
    <source>
        <dbReference type="Proteomes" id="UP000192085"/>
    </source>
</evidence>
<accession>A0A1V0NDZ0</accession>
<dbReference type="Gene3D" id="1.20.5.320">
    <property type="entry name" value="6-Phosphogluconate Dehydrogenase, domain 3"/>
    <property type="match status" value="1"/>
</dbReference>
<dbReference type="Proteomes" id="UP000192085">
    <property type="component" value="Chromosome"/>
</dbReference>
<dbReference type="Gene3D" id="2.60.120.40">
    <property type="match status" value="1"/>
</dbReference>
<proteinExistence type="predicted"/>
<dbReference type="InterPro" id="IPR008983">
    <property type="entry name" value="Tumour_necrosis_fac-like_dom"/>
</dbReference>
<evidence type="ECO:0000256" key="1">
    <source>
        <dbReference type="SAM" id="MobiDB-lite"/>
    </source>
</evidence>
<feature type="region of interest" description="Disordered" evidence="1">
    <location>
        <begin position="872"/>
        <end position="904"/>
    </location>
</feature>
<evidence type="ECO:0000313" key="2">
    <source>
        <dbReference type="EMBL" id="ARD98158.1"/>
    </source>
</evidence>
<dbReference type="PANTHER" id="PTHR24637">
    <property type="entry name" value="COLLAGEN"/>
    <property type="match status" value="1"/>
</dbReference>
<sequence length="1655" mass="178205">MEIVVHDNTLKTVAVINNDIPMLPSFFNDNWHRYKDQGAETFIFTVNKFINGQLQDYCRFLNEQAYISFTYDGIDHLFGVENVQESDYQITLTCSSLNLELRNEQANALVNTSSHNIQWYIDQMELISNAQITIGTNEVSSLTRTINYDGQESKLARLISVIGNFNAEFEFITHLNDDGTLDSIILNIYRANDGVNIQGVGTNRNDVSLNFGKNISGITRTGDTTNLFNATKITGSDDLNWNSSEFSYVNSDGVEEFYKRKNDDTAFAPLSLNLFKSQIKSNNGDKWIRKDFQTEYTNVNDMWGYCVSQFKQFAYPTVTYEVLANSSLVLESVGNDRPLSIGDTINIQDDNFMDSDGNVGLLLSARVSEMEISFSNPTLNKITFSNFKKQQSEASADIQAIVNQLVDAATPFRAELSTTNGTQFKNGTGSTTLSAHIFKGSATTETVADSYEWSKDGTVVAPTQTITVDASGVTDKAVYSFKATVAGKVVASQSVTITNVDDGTNGRSVTNVSQKWRLTTTTATPTQAWSDAGWLTTQPTTTATNKYLWSITRTTFNLAPLTQDVIEQKAVYGDKGDKGDTGNDGRAGKDGVGLRSTTVTYTISSSGTVTPTTGWTSQVPTLVKEQHLWTKTLWTYTDNTIETGYSVSYIAKDGNNGTNGIAGKDGVGISNTIIEYVGAVSGTSKPTGGWSTTIPTVPAGQYLWTRTTWQYTDGTSEQGYINALMGLTGASGRDGIAGKDGKGIKATAITYQASTNGTTAPTGTWSTSVPSVAKGSFLWTRTIWTYTDNTTETGYAVAYMGTNGNNGTNGIAGKDGTGIKTTTITYAVGTSGTTAPTGGWNSQVPNVPAGQYLWTKTVWAYTDNTSETGYSVSKFGEKGPKGDQGIQGIQGVDGRQGIPGPKGADGKTQYTHIAYANSADGVTDFSTSDSNRTYIGMYVNFNINDSTTPSDYSWTLVKGADGTQGTPGKPGADGKTPYFHTAWSYSADGTDGFTTVYPNLNLLEGTKDFSGDWWSRENWENDGTYKGLSVKRKVGSWGGITKQFIAPKDGVYTFSAYVKSSAGESSHVQLIVSLNDKRIKDEGIGSNFDWLRNSFQVTLKTGDRIYAQYNMTSSGTLWTAGHKWEEGSVATPHMPSASEAKTSDWPSYIGQYTDFTQADSTNPSDYTWSLIRGNDGKDGADGHDGRAGKDGVGIKTTVITYAISISGTTAPSTGWTSSVPTLVKGQYLWTKTLWTYTDNSFETGYSVSYISKDGNNGHDGIAGKDGTGIKTTTITYAGSTSGTTAPTSGWTSTVPIVAVGSYLWTKTVWAYTDNTSETGYSVAMMGVKGDKGDQGPTGPAGSDGNPGKVIQQNTEPTNKFLDMLWQYTGTEPLNATGITVLSNIIYVWNGTAWQIWLLNPQNIQAVNAWITNAMIGNAAIKLANIDTATITELSAVTATLGDVEAGSITNDISYGFVAQGNHHYLGNSVINYRGINISETMTLDNVLQYTQSMGFDAITGLFFQRLSENQDIISSIRLIEVGNNEMGLYVGNATESATLTSKGLTLSTDVPWTILSPMGGFSGGSIQFSVQNGVEFFSIAGLSVPQMNANQWYQATSLPAGSIAIPSINRVYPISGNNNAWDLLINSTGGVFIRCQAAVSATSNLVNGGCGFPIG</sequence>
<gene>
    <name evidence="2" type="ORF">LL275_0522</name>
</gene>
<name>A0A1V0NDZ0_LACLL</name>
<protein>
    <submittedName>
        <fullName evidence="2">Prophage TAL protein</fullName>
    </submittedName>
</protein>
<reference evidence="2 3" key="1">
    <citation type="journal article" date="2017" name="BMC Genomics">
        <title>Comparative and functional genomics of the Lactococcus lactis taxon; insights into evolution and niche adaptation.</title>
        <authorList>
            <person name="Kelleher P."/>
            <person name="Bottacini F."/>
            <person name="Mahony J."/>
            <person name="Kilcawley K.N."/>
            <person name="van Sinderen D."/>
        </authorList>
    </citation>
    <scope>NUCLEOTIDE SEQUENCE [LARGE SCALE GENOMIC DNA]</scope>
    <source>
        <strain evidence="2 3">275</strain>
    </source>
</reference>
<dbReference type="EMBL" id="CP015897">
    <property type="protein sequence ID" value="ARD98158.1"/>
    <property type="molecule type" value="Genomic_DNA"/>
</dbReference>
<organism evidence="2 3">
    <name type="scientific">Lactococcus lactis subsp. lactis</name>
    <name type="common">Streptococcus lactis</name>
    <dbReference type="NCBI Taxonomy" id="1360"/>
    <lineage>
        <taxon>Bacteria</taxon>
        <taxon>Bacillati</taxon>
        <taxon>Bacillota</taxon>
        <taxon>Bacilli</taxon>
        <taxon>Lactobacillales</taxon>
        <taxon>Streptococcaceae</taxon>
        <taxon>Lactococcus</taxon>
    </lineage>
</organism>
<dbReference type="RefSeq" id="WP_237025333.1">
    <property type="nucleotide sequence ID" value="NZ_CP015897.1"/>
</dbReference>